<name>A0A7X3FEV0_9BACL</name>
<dbReference type="InterPro" id="IPR018959">
    <property type="entry name" value="DUF1989"/>
</dbReference>
<feature type="domain" description="DUF1989" evidence="1">
    <location>
        <begin position="28"/>
        <end position="190"/>
    </location>
</feature>
<evidence type="ECO:0000313" key="2">
    <source>
        <dbReference type="EMBL" id="MVO98362.1"/>
    </source>
</evidence>
<keyword evidence="3" id="KW-1185">Reference proteome</keyword>
<dbReference type="PANTHER" id="PTHR31527:SF0">
    <property type="entry name" value="RE64534P"/>
    <property type="match status" value="1"/>
</dbReference>
<sequence>MFPFCRRHTYLTRRIGRVIKLMLQEWLIPATKGLGLRLQKGQVIRVTDVDGMQVADLAAFSDRDYTERLDPGVTMDVLGQMYVSPGDQLYSNKYQPLLRIVADTVGRHDFINSACRPEMYEVLYGKSQHASCYHNLNVALAPYHVPAPDQHYPFNLFMNTVIHPDGRITVEKPLSKAGDYTELQAETDLIIALSACPCSESKCNNYDCTPIKVEIR</sequence>
<comment type="caution">
    <text evidence="2">The sequence shown here is derived from an EMBL/GenBank/DDBJ whole genome shotgun (WGS) entry which is preliminary data.</text>
</comment>
<dbReference type="Pfam" id="PF09347">
    <property type="entry name" value="DUF1989"/>
    <property type="match status" value="1"/>
</dbReference>
<dbReference type="Proteomes" id="UP000490800">
    <property type="component" value="Unassembled WGS sequence"/>
</dbReference>
<protein>
    <submittedName>
        <fullName evidence="2">DUF1989 domain-containing protein</fullName>
    </submittedName>
</protein>
<dbReference type="AlphaFoldDB" id="A0A7X3FEV0"/>
<organism evidence="2 3">
    <name type="scientific">Paenibacillus lutrae</name>
    <dbReference type="NCBI Taxonomy" id="2078573"/>
    <lineage>
        <taxon>Bacteria</taxon>
        <taxon>Bacillati</taxon>
        <taxon>Bacillota</taxon>
        <taxon>Bacilli</taxon>
        <taxon>Bacillales</taxon>
        <taxon>Paenibacillaceae</taxon>
        <taxon>Paenibacillus</taxon>
    </lineage>
</organism>
<reference evidence="2 3" key="1">
    <citation type="journal article" date="2019" name="Microorganisms">
        <title>Paenibacillus lutrae sp. nov., A Chitinolytic Species Isolated from A River Otter in Castril Natural Park, Granada, Spain.</title>
        <authorList>
            <person name="Rodriguez M."/>
            <person name="Reina J.C."/>
            <person name="Bejar V."/>
            <person name="Llamas I."/>
        </authorList>
    </citation>
    <scope>NUCLEOTIDE SEQUENCE [LARGE SCALE GENOMIC DNA]</scope>
    <source>
        <strain evidence="2 3">N10</strain>
    </source>
</reference>
<gene>
    <name evidence="2" type="ORF">EDM21_02215</name>
</gene>
<dbReference type="OrthoDB" id="9772660at2"/>
<dbReference type="EMBL" id="RHLK01000001">
    <property type="protein sequence ID" value="MVO98362.1"/>
    <property type="molecule type" value="Genomic_DNA"/>
</dbReference>
<evidence type="ECO:0000313" key="3">
    <source>
        <dbReference type="Proteomes" id="UP000490800"/>
    </source>
</evidence>
<dbReference type="PANTHER" id="PTHR31527">
    <property type="entry name" value="RE64534P"/>
    <property type="match status" value="1"/>
</dbReference>
<evidence type="ECO:0000259" key="1">
    <source>
        <dbReference type="Pfam" id="PF09347"/>
    </source>
</evidence>
<accession>A0A7X3FEV0</accession>
<proteinExistence type="predicted"/>